<name>A0A0E9XV48_ANGAN</name>
<reference evidence="1" key="1">
    <citation type="submission" date="2014-11" db="EMBL/GenBank/DDBJ databases">
        <authorList>
            <person name="Amaro Gonzalez C."/>
        </authorList>
    </citation>
    <scope>NUCLEOTIDE SEQUENCE</scope>
</reference>
<dbReference type="AlphaFoldDB" id="A0A0E9XV48"/>
<proteinExistence type="predicted"/>
<sequence>MGKFFSSGLSSISVLSPFDVNRFFLLCRTLRLRRNHRTVRAICKDKSNASFFFSCPKDWACVTLSEKNAVGRKPDQLRRLVCIESFVHKRVWAAVAAECTDFCLLMGVLCCSRLILGIKKSFATFCLLGQVCFFSHGLRKL</sequence>
<reference evidence="1" key="2">
    <citation type="journal article" date="2015" name="Fish Shellfish Immunol.">
        <title>Early steps in the European eel (Anguilla anguilla)-Vibrio vulnificus interaction in the gills: Role of the RtxA13 toxin.</title>
        <authorList>
            <person name="Callol A."/>
            <person name="Pajuelo D."/>
            <person name="Ebbesson L."/>
            <person name="Teles M."/>
            <person name="MacKenzie S."/>
            <person name="Amaro C."/>
        </authorList>
    </citation>
    <scope>NUCLEOTIDE SEQUENCE</scope>
</reference>
<accession>A0A0E9XV48</accession>
<protein>
    <submittedName>
        <fullName evidence="1">Uncharacterized protein</fullName>
    </submittedName>
</protein>
<dbReference type="EMBL" id="GBXM01003004">
    <property type="protein sequence ID" value="JAI05574.1"/>
    <property type="molecule type" value="Transcribed_RNA"/>
</dbReference>
<evidence type="ECO:0000313" key="1">
    <source>
        <dbReference type="EMBL" id="JAI05574.1"/>
    </source>
</evidence>
<organism evidence="1">
    <name type="scientific">Anguilla anguilla</name>
    <name type="common">European freshwater eel</name>
    <name type="synonym">Muraena anguilla</name>
    <dbReference type="NCBI Taxonomy" id="7936"/>
    <lineage>
        <taxon>Eukaryota</taxon>
        <taxon>Metazoa</taxon>
        <taxon>Chordata</taxon>
        <taxon>Craniata</taxon>
        <taxon>Vertebrata</taxon>
        <taxon>Euteleostomi</taxon>
        <taxon>Actinopterygii</taxon>
        <taxon>Neopterygii</taxon>
        <taxon>Teleostei</taxon>
        <taxon>Anguilliformes</taxon>
        <taxon>Anguillidae</taxon>
        <taxon>Anguilla</taxon>
    </lineage>
</organism>